<dbReference type="Proteomes" id="UP000278398">
    <property type="component" value="Unassembled WGS sequence"/>
</dbReference>
<dbReference type="Pfam" id="PF00582">
    <property type="entry name" value="Usp"/>
    <property type="match status" value="1"/>
</dbReference>
<dbReference type="InterPro" id="IPR006015">
    <property type="entry name" value="Universal_stress_UspA"/>
</dbReference>
<dbReference type="SUPFAM" id="SSF52402">
    <property type="entry name" value="Adenine nucleotide alpha hydrolases-like"/>
    <property type="match status" value="1"/>
</dbReference>
<evidence type="ECO:0000313" key="3">
    <source>
        <dbReference type="EMBL" id="RST86968.1"/>
    </source>
</evidence>
<dbReference type="Gene3D" id="3.40.50.620">
    <property type="entry name" value="HUPs"/>
    <property type="match status" value="1"/>
</dbReference>
<sequence>MFSRILIPIDLHDDTKARSMIDAAVQLRGQDGQIVLLHVVEDIPSYVAIELPSGILASQKEESIRTLEDLSRREGLNAAIDVRIGQPASAILEAADEHGSDVIVIASHRPGLQDYLIGSTAARVVRHSRCSVLVIR</sequence>
<evidence type="ECO:0000256" key="1">
    <source>
        <dbReference type="ARBA" id="ARBA00008791"/>
    </source>
</evidence>
<dbReference type="PANTHER" id="PTHR46268:SF6">
    <property type="entry name" value="UNIVERSAL STRESS PROTEIN UP12"/>
    <property type="match status" value="1"/>
</dbReference>
<proteinExistence type="inferred from homology"/>
<dbReference type="OrthoDB" id="9792500at2"/>
<evidence type="ECO:0000259" key="2">
    <source>
        <dbReference type="Pfam" id="PF00582"/>
    </source>
</evidence>
<name>A0A3R9YGA7_9HYPH</name>
<dbReference type="AlphaFoldDB" id="A0A3R9YGA7"/>
<dbReference type="RefSeq" id="WP_126698973.1">
    <property type="nucleotide sequence ID" value="NZ_RWKW01000028.1"/>
</dbReference>
<protein>
    <submittedName>
        <fullName evidence="3">Universal stress protein</fullName>
    </submittedName>
</protein>
<dbReference type="PRINTS" id="PR01438">
    <property type="entry name" value="UNVRSLSTRESS"/>
</dbReference>
<dbReference type="InterPro" id="IPR006016">
    <property type="entry name" value="UspA"/>
</dbReference>
<dbReference type="EMBL" id="RWKW01000028">
    <property type="protein sequence ID" value="RST86968.1"/>
    <property type="molecule type" value="Genomic_DNA"/>
</dbReference>
<dbReference type="CDD" id="cd00293">
    <property type="entry name" value="USP-like"/>
    <property type="match status" value="1"/>
</dbReference>
<accession>A0A3R9YGA7</accession>
<evidence type="ECO:0000313" key="4">
    <source>
        <dbReference type="Proteomes" id="UP000278398"/>
    </source>
</evidence>
<comment type="similarity">
    <text evidence="1">Belongs to the universal stress protein A family.</text>
</comment>
<comment type="caution">
    <text evidence="3">The sequence shown here is derived from an EMBL/GenBank/DDBJ whole genome shotgun (WGS) entry which is preliminary data.</text>
</comment>
<reference evidence="3 4" key="1">
    <citation type="submission" date="2018-12" db="EMBL/GenBank/DDBJ databases">
        <title>Mesorhizobium carbonis sp. nov., isolated from coal mine water.</title>
        <authorList>
            <person name="Xin W."/>
            <person name="Xu Z."/>
            <person name="Xiang F."/>
            <person name="Zhang J."/>
            <person name="Xi L."/>
            <person name="Liu J."/>
        </authorList>
    </citation>
    <scope>NUCLEOTIDE SEQUENCE [LARGE SCALE GENOMIC DNA]</scope>
    <source>
        <strain evidence="3 4">B2.3</strain>
    </source>
</reference>
<organism evidence="3 4">
    <name type="scientific">Aquibium carbonis</name>
    <dbReference type="NCBI Taxonomy" id="2495581"/>
    <lineage>
        <taxon>Bacteria</taxon>
        <taxon>Pseudomonadati</taxon>
        <taxon>Pseudomonadota</taxon>
        <taxon>Alphaproteobacteria</taxon>
        <taxon>Hyphomicrobiales</taxon>
        <taxon>Phyllobacteriaceae</taxon>
        <taxon>Aquibium</taxon>
    </lineage>
</organism>
<dbReference type="InterPro" id="IPR014729">
    <property type="entry name" value="Rossmann-like_a/b/a_fold"/>
</dbReference>
<keyword evidence="4" id="KW-1185">Reference proteome</keyword>
<dbReference type="PANTHER" id="PTHR46268">
    <property type="entry name" value="STRESS RESPONSE PROTEIN NHAX"/>
    <property type="match status" value="1"/>
</dbReference>
<gene>
    <name evidence="3" type="ORF">EJC49_07775</name>
</gene>
<feature type="domain" description="UspA" evidence="2">
    <location>
        <begin position="1"/>
        <end position="136"/>
    </location>
</feature>